<protein>
    <submittedName>
        <fullName evidence="2">Uncharacterized protein</fullName>
    </submittedName>
</protein>
<feature type="region of interest" description="Disordered" evidence="1">
    <location>
        <begin position="51"/>
        <end position="70"/>
    </location>
</feature>
<gene>
    <name evidence="2" type="ORF">FHS48_003880</name>
</gene>
<evidence type="ECO:0000313" key="3">
    <source>
        <dbReference type="Proteomes" id="UP000544872"/>
    </source>
</evidence>
<comment type="caution">
    <text evidence="2">The sequence shown here is derived from an EMBL/GenBank/DDBJ whole genome shotgun (WGS) entry which is preliminary data.</text>
</comment>
<keyword evidence="3" id="KW-1185">Reference proteome</keyword>
<evidence type="ECO:0000256" key="1">
    <source>
        <dbReference type="SAM" id="MobiDB-lite"/>
    </source>
</evidence>
<dbReference type="AlphaFoldDB" id="A0A7W9ZJ34"/>
<organism evidence="2 3">
    <name type="scientific">Novispirillum itersonii</name>
    <name type="common">Aquaspirillum itersonii</name>
    <dbReference type="NCBI Taxonomy" id="189"/>
    <lineage>
        <taxon>Bacteria</taxon>
        <taxon>Pseudomonadati</taxon>
        <taxon>Pseudomonadota</taxon>
        <taxon>Alphaproteobacteria</taxon>
        <taxon>Rhodospirillales</taxon>
        <taxon>Novispirillaceae</taxon>
        <taxon>Novispirillum</taxon>
    </lineage>
</organism>
<accession>A0A7W9ZJ34</accession>
<reference evidence="2 3" key="1">
    <citation type="submission" date="2020-08" db="EMBL/GenBank/DDBJ databases">
        <title>Genomic Encyclopedia of Type Strains, Phase IV (KMG-IV): sequencing the most valuable type-strain genomes for metagenomic binning, comparative biology and taxonomic classification.</title>
        <authorList>
            <person name="Goeker M."/>
        </authorList>
    </citation>
    <scope>NUCLEOTIDE SEQUENCE [LARGE SCALE GENOMIC DNA]</scope>
    <source>
        <strain evidence="2 3">DSM 11590</strain>
    </source>
</reference>
<dbReference type="Proteomes" id="UP000544872">
    <property type="component" value="Unassembled WGS sequence"/>
</dbReference>
<sequence length="70" mass="7423">MPTEFLNTADADYDARSDASLSPALAEKAGPSPMVWISPLSCMTEENIRITGPSWQPPPEAGTGVVWCAS</sequence>
<evidence type="ECO:0000313" key="2">
    <source>
        <dbReference type="EMBL" id="MBB6212425.1"/>
    </source>
</evidence>
<proteinExistence type="predicted"/>
<dbReference type="EMBL" id="JACIIX010000025">
    <property type="protein sequence ID" value="MBB6212425.1"/>
    <property type="molecule type" value="Genomic_DNA"/>
</dbReference>
<name>A0A7W9ZJ34_NOVIT</name>